<evidence type="ECO:0008006" key="8">
    <source>
        <dbReference type="Google" id="ProtNLM"/>
    </source>
</evidence>
<keyword evidence="3" id="KW-0964">Secreted</keyword>
<reference evidence="6" key="1">
    <citation type="submission" date="2025-08" db="UniProtKB">
        <authorList>
            <consortium name="Ensembl"/>
        </authorList>
    </citation>
    <scope>IDENTIFICATION</scope>
</reference>
<dbReference type="GO" id="GO:0008343">
    <property type="term" value="P:adult feeding behavior"/>
    <property type="evidence" value="ECO:0007669"/>
    <property type="project" value="InterPro"/>
</dbReference>
<dbReference type="Gene3D" id="4.10.40.30">
    <property type="entry name" value="CART, C-terminal domain"/>
    <property type="match status" value="1"/>
</dbReference>
<dbReference type="GO" id="GO:0005615">
    <property type="term" value="C:extracellular space"/>
    <property type="evidence" value="ECO:0007669"/>
    <property type="project" value="InterPro"/>
</dbReference>
<evidence type="ECO:0000256" key="3">
    <source>
        <dbReference type="ARBA" id="ARBA00022525"/>
    </source>
</evidence>
<keyword evidence="7" id="KW-1185">Reference proteome</keyword>
<accession>A0A8C8RG77</accession>
<comment type="similarity">
    <text evidence="2">Belongs to the CART family.</text>
</comment>
<protein>
    <recommendedName>
        <fullName evidence="8">Cocaine- and amphetamine-regulated transcript protein</fullName>
    </recommendedName>
</protein>
<dbReference type="InterPro" id="IPR036722">
    <property type="entry name" value="CART_C_sf"/>
</dbReference>
<evidence type="ECO:0000256" key="2">
    <source>
        <dbReference type="ARBA" id="ARBA00005294"/>
    </source>
</evidence>
<dbReference type="InterPro" id="IPR009106">
    <property type="entry name" value="CART"/>
</dbReference>
<feature type="region of interest" description="Disordered" evidence="5">
    <location>
        <begin position="1"/>
        <end position="49"/>
    </location>
</feature>
<dbReference type="GO" id="GO:0005184">
    <property type="term" value="F:neuropeptide hormone activity"/>
    <property type="evidence" value="ECO:0007669"/>
    <property type="project" value="InterPro"/>
</dbReference>
<dbReference type="Pfam" id="PF06373">
    <property type="entry name" value="CART"/>
    <property type="match status" value="1"/>
</dbReference>
<dbReference type="AlphaFoldDB" id="A0A8C8RG77"/>
<dbReference type="GO" id="GO:0009267">
    <property type="term" value="P:cellular response to starvation"/>
    <property type="evidence" value="ECO:0007669"/>
    <property type="project" value="InterPro"/>
</dbReference>
<feature type="compositionally biased region" description="Polar residues" evidence="5">
    <location>
        <begin position="1"/>
        <end position="10"/>
    </location>
</feature>
<name>A0A8C8RG77_9SAUR</name>
<organism evidence="6 7">
    <name type="scientific">Pelusios castaneus</name>
    <name type="common">West African mud turtle</name>
    <dbReference type="NCBI Taxonomy" id="367368"/>
    <lineage>
        <taxon>Eukaryota</taxon>
        <taxon>Metazoa</taxon>
        <taxon>Chordata</taxon>
        <taxon>Craniata</taxon>
        <taxon>Vertebrata</taxon>
        <taxon>Euteleostomi</taxon>
        <taxon>Archelosauria</taxon>
        <taxon>Testudinata</taxon>
        <taxon>Testudines</taxon>
        <taxon>Pleurodira</taxon>
        <taxon>Pelomedusidae</taxon>
        <taxon>Pelusios</taxon>
    </lineage>
</organism>
<evidence type="ECO:0000256" key="4">
    <source>
        <dbReference type="ARBA" id="ARBA00023157"/>
    </source>
</evidence>
<reference evidence="6" key="2">
    <citation type="submission" date="2025-09" db="UniProtKB">
        <authorList>
            <consortium name="Ensembl"/>
        </authorList>
    </citation>
    <scope>IDENTIFICATION</scope>
</reference>
<dbReference type="GO" id="GO:0032099">
    <property type="term" value="P:negative regulation of appetite"/>
    <property type="evidence" value="ECO:0007669"/>
    <property type="project" value="InterPro"/>
</dbReference>
<sequence length="112" mass="12014">CLRARSSSFPRQPAPVLLPARHAASRPQPGRGAALPGSPGPPGSGGRCPLDELQDVLEKLQGKRLSSWEKKHNQVPQCSFGEACAVKKGARIGRLCDCPRRTTCNAFLLKCL</sequence>
<proteinExistence type="inferred from homology"/>
<dbReference type="GO" id="GO:0043410">
    <property type="term" value="P:positive regulation of MAPK cascade"/>
    <property type="evidence" value="ECO:0007669"/>
    <property type="project" value="InterPro"/>
</dbReference>
<dbReference type="SUPFAM" id="SSF64546">
    <property type="entry name" value="Satiety factor CART (cocaine and amphetamine regulated transcript)"/>
    <property type="match status" value="1"/>
</dbReference>
<evidence type="ECO:0000313" key="7">
    <source>
        <dbReference type="Proteomes" id="UP000694393"/>
    </source>
</evidence>
<comment type="subcellular location">
    <subcellularLocation>
        <location evidence="1">Secreted</location>
    </subcellularLocation>
</comment>
<evidence type="ECO:0000256" key="5">
    <source>
        <dbReference type="SAM" id="MobiDB-lite"/>
    </source>
</evidence>
<dbReference type="PANTHER" id="PTHR16655">
    <property type="entry name" value="COCAINE AND AMPHETAMINE REGULATED TRANSCRIPT PROTEIN"/>
    <property type="match status" value="1"/>
</dbReference>
<evidence type="ECO:0000256" key="1">
    <source>
        <dbReference type="ARBA" id="ARBA00004613"/>
    </source>
</evidence>
<dbReference type="Proteomes" id="UP000694393">
    <property type="component" value="Unplaced"/>
</dbReference>
<keyword evidence="4" id="KW-1015">Disulfide bond</keyword>
<evidence type="ECO:0000313" key="6">
    <source>
        <dbReference type="Ensembl" id="ENSPCEP00000004796.1"/>
    </source>
</evidence>
<dbReference type="GO" id="GO:0007186">
    <property type="term" value="P:G protein-coupled receptor signaling pathway"/>
    <property type="evidence" value="ECO:0007669"/>
    <property type="project" value="InterPro"/>
</dbReference>
<dbReference type="Ensembl" id="ENSPCET00000004966.1">
    <property type="protein sequence ID" value="ENSPCEP00000004796.1"/>
    <property type="gene ID" value="ENSPCEG00000003878.1"/>
</dbReference>